<comment type="caution">
    <text evidence="1">The sequence shown here is derived from an EMBL/GenBank/DDBJ whole genome shotgun (WGS) entry which is preliminary data.</text>
</comment>
<organism evidence="1 2">
    <name type="scientific">Candidatus Amesbacteria bacterium GW2011_GWC2_45_19</name>
    <dbReference type="NCBI Taxonomy" id="1618366"/>
    <lineage>
        <taxon>Bacteria</taxon>
        <taxon>Candidatus Amesiibacteriota</taxon>
    </lineage>
</organism>
<sequence length="47" mass="5325">MGLYYITLPKVKLPLICPEPGQKMVSWKTTKIPIIKARPEGCKILAR</sequence>
<evidence type="ECO:0000313" key="1">
    <source>
        <dbReference type="EMBL" id="KKU03456.1"/>
    </source>
</evidence>
<evidence type="ECO:0000313" key="2">
    <source>
        <dbReference type="Proteomes" id="UP000034264"/>
    </source>
</evidence>
<accession>A0A0G1M5A5</accession>
<name>A0A0G1M5A5_9BACT</name>
<dbReference type="AlphaFoldDB" id="A0A0G1M5A5"/>
<protein>
    <submittedName>
        <fullName evidence="1">Uncharacterized protein</fullName>
    </submittedName>
</protein>
<reference evidence="1 2" key="1">
    <citation type="journal article" date="2015" name="Nature">
        <title>rRNA introns, odd ribosomes, and small enigmatic genomes across a large radiation of phyla.</title>
        <authorList>
            <person name="Brown C.T."/>
            <person name="Hug L.A."/>
            <person name="Thomas B.C."/>
            <person name="Sharon I."/>
            <person name="Castelle C.J."/>
            <person name="Singh A."/>
            <person name="Wilkins M.J."/>
            <person name="Williams K.H."/>
            <person name="Banfield J.F."/>
        </authorList>
    </citation>
    <scope>NUCLEOTIDE SEQUENCE [LARGE SCALE GENOMIC DNA]</scope>
</reference>
<proteinExistence type="predicted"/>
<gene>
    <name evidence="1" type="ORF">UX05_C0001G0085</name>
</gene>
<dbReference type="EMBL" id="LCKS01000001">
    <property type="protein sequence ID" value="KKU03456.1"/>
    <property type="molecule type" value="Genomic_DNA"/>
</dbReference>
<dbReference type="Proteomes" id="UP000034264">
    <property type="component" value="Unassembled WGS sequence"/>
</dbReference>